<dbReference type="Proteomes" id="UP000523000">
    <property type="component" value="Unassembled WGS sequence"/>
</dbReference>
<evidence type="ECO:0000313" key="2">
    <source>
        <dbReference type="Proteomes" id="UP000523000"/>
    </source>
</evidence>
<organism evidence="1 2">
    <name type="scientific">Paeniglutamicibacter cryotolerans</name>
    <dbReference type="NCBI Taxonomy" id="670079"/>
    <lineage>
        <taxon>Bacteria</taxon>
        <taxon>Bacillati</taxon>
        <taxon>Actinomycetota</taxon>
        <taxon>Actinomycetes</taxon>
        <taxon>Micrococcales</taxon>
        <taxon>Micrococcaceae</taxon>
        <taxon>Paeniglutamicibacter</taxon>
    </lineage>
</organism>
<accession>A0A839QHM6</accession>
<sequence>MSEDLPGQLSALVAGVAGVARLYHSEAPPVRIAADIIDGMAPGLLEPPLVLVAVDAGETLRVQVTIGIARGANAPTVSHCIFREISARLDLLSHTGPRDIRITVASVGLQAEDPDDVG</sequence>
<evidence type="ECO:0000313" key="1">
    <source>
        <dbReference type="EMBL" id="MBB2995390.1"/>
    </source>
</evidence>
<keyword evidence="2" id="KW-1185">Reference proteome</keyword>
<reference evidence="1 2" key="1">
    <citation type="submission" date="2020-08" db="EMBL/GenBank/DDBJ databases">
        <title>Sequencing the genomes of 1000 actinobacteria strains.</title>
        <authorList>
            <person name="Klenk H.-P."/>
        </authorList>
    </citation>
    <scope>NUCLEOTIDE SEQUENCE [LARGE SCALE GENOMIC DNA]</scope>
    <source>
        <strain evidence="1 2">DSM 22826</strain>
    </source>
</reference>
<dbReference type="EMBL" id="JACHVS010000001">
    <property type="protein sequence ID" value="MBB2995390.1"/>
    <property type="molecule type" value="Genomic_DNA"/>
</dbReference>
<dbReference type="AlphaFoldDB" id="A0A839QHM6"/>
<dbReference type="RefSeq" id="WP_183510657.1">
    <property type="nucleotide sequence ID" value="NZ_BAABGK010000090.1"/>
</dbReference>
<comment type="caution">
    <text evidence="1">The sequence shown here is derived from an EMBL/GenBank/DDBJ whole genome shotgun (WGS) entry which is preliminary data.</text>
</comment>
<protein>
    <submittedName>
        <fullName evidence="1">Uncharacterized protein</fullName>
    </submittedName>
</protein>
<proteinExistence type="predicted"/>
<gene>
    <name evidence="1" type="ORF">E9229_001581</name>
</gene>
<name>A0A839QHM6_9MICC</name>